<dbReference type="AlphaFoldDB" id="A0AAN6NFM4"/>
<evidence type="ECO:0000256" key="1">
    <source>
        <dbReference type="ARBA" id="ARBA00038473"/>
    </source>
</evidence>
<evidence type="ECO:0000259" key="4">
    <source>
        <dbReference type="Pfam" id="PF26335"/>
    </source>
</evidence>
<accession>A0AAN6NFM4</accession>
<evidence type="ECO:0000259" key="3">
    <source>
        <dbReference type="Pfam" id="PF00144"/>
    </source>
</evidence>
<protein>
    <submittedName>
        <fullName evidence="5">Beta-lactamase/transpeptidase-like protein</fullName>
    </submittedName>
</protein>
<dbReference type="SUPFAM" id="SSF56601">
    <property type="entry name" value="beta-lactamase/transpeptidase-like"/>
    <property type="match status" value="1"/>
</dbReference>
<name>A0AAN6NFM4_9PEZI</name>
<evidence type="ECO:0000313" key="5">
    <source>
        <dbReference type="EMBL" id="KAK3944610.1"/>
    </source>
</evidence>
<dbReference type="InterPro" id="IPR012338">
    <property type="entry name" value="Beta-lactam/transpept-like"/>
</dbReference>
<evidence type="ECO:0000313" key="6">
    <source>
        <dbReference type="Proteomes" id="UP001303473"/>
    </source>
</evidence>
<dbReference type="InterPro" id="IPR051478">
    <property type="entry name" value="Beta-lactamase-like_AB/R"/>
</dbReference>
<organism evidence="5 6">
    <name type="scientific">Diplogelasinospora grovesii</name>
    <dbReference type="NCBI Taxonomy" id="303347"/>
    <lineage>
        <taxon>Eukaryota</taxon>
        <taxon>Fungi</taxon>
        <taxon>Dikarya</taxon>
        <taxon>Ascomycota</taxon>
        <taxon>Pezizomycotina</taxon>
        <taxon>Sordariomycetes</taxon>
        <taxon>Sordariomycetidae</taxon>
        <taxon>Sordariales</taxon>
        <taxon>Diplogelasinosporaceae</taxon>
        <taxon>Diplogelasinospora</taxon>
    </lineage>
</organism>
<comment type="similarity">
    <text evidence="1">Belongs to the beta-lactamase family.</text>
</comment>
<feature type="domain" description="Beta-lactamase-related" evidence="3">
    <location>
        <begin position="65"/>
        <end position="403"/>
    </location>
</feature>
<dbReference type="InterPro" id="IPR058664">
    <property type="entry name" value="ARB_00930-like_C"/>
</dbReference>
<dbReference type="Gene3D" id="3.40.710.10">
    <property type="entry name" value="DD-peptidase/beta-lactamase superfamily"/>
    <property type="match status" value="1"/>
</dbReference>
<reference evidence="6" key="1">
    <citation type="journal article" date="2023" name="Mol. Phylogenet. Evol.">
        <title>Genome-scale phylogeny and comparative genomics of the fungal order Sordariales.</title>
        <authorList>
            <person name="Hensen N."/>
            <person name="Bonometti L."/>
            <person name="Westerberg I."/>
            <person name="Brannstrom I.O."/>
            <person name="Guillou S."/>
            <person name="Cros-Aarteil S."/>
            <person name="Calhoun S."/>
            <person name="Haridas S."/>
            <person name="Kuo A."/>
            <person name="Mondo S."/>
            <person name="Pangilinan J."/>
            <person name="Riley R."/>
            <person name="LaButti K."/>
            <person name="Andreopoulos B."/>
            <person name="Lipzen A."/>
            <person name="Chen C."/>
            <person name="Yan M."/>
            <person name="Daum C."/>
            <person name="Ng V."/>
            <person name="Clum A."/>
            <person name="Steindorff A."/>
            <person name="Ohm R.A."/>
            <person name="Martin F."/>
            <person name="Silar P."/>
            <person name="Natvig D.O."/>
            <person name="Lalanne C."/>
            <person name="Gautier V."/>
            <person name="Ament-Velasquez S.L."/>
            <person name="Kruys A."/>
            <person name="Hutchinson M.I."/>
            <person name="Powell A.J."/>
            <person name="Barry K."/>
            <person name="Miller A.N."/>
            <person name="Grigoriev I.V."/>
            <person name="Debuchy R."/>
            <person name="Gladieux P."/>
            <person name="Hiltunen Thoren M."/>
            <person name="Johannesson H."/>
        </authorList>
    </citation>
    <scope>NUCLEOTIDE SEQUENCE [LARGE SCALE GENOMIC DNA]</scope>
    <source>
        <strain evidence="6">CBS 340.73</strain>
    </source>
</reference>
<sequence>MMLTTNLLLALASGTAVAAVQQHCPPLGPVLPAPVNPSANPAVSAALSAINTKFQSLVSKFNISAASIAATSIHEDKPLFELHYTPPSLASRGVQKVDSNSIYRIGSLSKVFTALAVLKLCKVDLDDTVTKYLPQLKDLKKEQEVNNDITTVHWDQITLGALASHMAGIGADLATDLADFPAPWTALGLPNLTTTQDAELPHCAGLFGLPPCNETDFYATFGRRPPVYAPFTNPVYSNIGFAILGLVVEAVSNQTFTDFVQTQVFDVAGMNGSSLSKPDDARGVIPVDDGWWNASLGVEGPAGGFYSTTSDLLAFGSAILTNKFLAPVKTRKWLKPVTFTSSHGFAMGAPWEILRSDSVTTDGRVVNFYTKSGDVGEYHGQLCLVPDYDFVISVLVAGSETSSDMTEIMLSQIIKELAPAFEQAGKAQAQTDFGGSYSDAASNSTLVLSLDDGPGFAVSKWIVRGVDVVANYPKYNAGGGGGGSATVTTARLYPTNLEAGNQTSWRAVFESGTLQDRDALDAQLIYPQGSCITWSSMDRSVYSYNAIDNLVFSTDDAAEGNRGQASAVELRAFQVTLQRDV</sequence>
<feature type="signal peptide" evidence="2">
    <location>
        <begin position="1"/>
        <end position="18"/>
    </location>
</feature>
<dbReference type="Pfam" id="PF00144">
    <property type="entry name" value="Beta-lactamase"/>
    <property type="match status" value="1"/>
</dbReference>
<dbReference type="EMBL" id="MU853758">
    <property type="protein sequence ID" value="KAK3944610.1"/>
    <property type="molecule type" value="Genomic_DNA"/>
</dbReference>
<keyword evidence="6" id="KW-1185">Reference proteome</keyword>
<dbReference type="InterPro" id="IPR001466">
    <property type="entry name" value="Beta-lactam-related"/>
</dbReference>
<dbReference type="Pfam" id="PF26335">
    <property type="entry name" value="ARB_00930_C"/>
    <property type="match status" value="1"/>
</dbReference>
<feature type="chain" id="PRO_5042894241" evidence="2">
    <location>
        <begin position="19"/>
        <end position="581"/>
    </location>
</feature>
<comment type="caution">
    <text evidence="5">The sequence shown here is derived from an EMBL/GenBank/DDBJ whole genome shotgun (WGS) entry which is preliminary data.</text>
</comment>
<gene>
    <name evidence="5" type="ORF">QBC46DRAFT_304673</name>
</gene>
<dbReference type="PANTHER" id="PTHR22935:SF95">
    <property type="entry name" value="BETA-LACTAMASE-LIKE 1-RELATED"/>
    <property type="match status" value="1"/>
</dbReference>
<feature type="domain" description="Beta-lactamase-like ARB-00930-like C-terminal" evidence="4">
    <location>
        <begin position="426"/>
        <end position="579"/>
    </location>
</feature>
<evidence type="ECO:0000256" key="2">
    <source>
        <dbReference type="SAM" id="SignalP"/>
    </source>
</evidence>
<keyword evidence="2" id="KW-0732">Signal</keyword>
<dbReference type="PANTHER" id="PTHR22935">
    <property type="entry name" value="PENICILLIN-BINDING PROTEIN"/>
    <property type="match status" value="1"/>
</dbReference>
<proteinExistence type="inferred from homology"/>
<dbReference type="Proteomes" id="UP001303473">
    <property type="component" value="Unassembled WGS sequence"/>
</dbReference>